<evidence type="ECO:0000259" key="2">
    <source>
        <dbReference type="Pfam" id="PF00582"/>
    </source>
</evidence>
<dbReference type="Proteomes" id="UP000619293">
    <property type="component" value="Unassembled WGS sequence"/>
</dbReference>
<evidence type="ECO:0000256" key="1">
    <source>
        <dbReference type="ARBA" id="ARBA00008791"/>
    </source>
</evidence>
<dbReference type="Pfam" id="PF00582">
    <property type="entry name" value="Usp"/>
    <property type="match status" value="2"/>
</dbReference>
<proteinExistence type="inferred from homology"/>
<organism evidence="3 4">
    <name type="scientific">Catellatospora chokoriensis</name>
    <dbReference type="NCBI Taxonomy" id="310353"/>
    <lineage>
        <taxon>Bacteria</taxon>
        <taxon>Bacillati</taxon>
        <taxon>Actinomycetota</taxon>
        <taxon>Actinomycetes</taxon>
        <taxon>Micromonosporales</taxon>
        <taxon>Micromonosporaceae</taxon>
        <taxon>Catellatospora</taxon>
    </lineage>
</organism>
<dbReference type="PANTHER" id="PTHR46268">
    <property type="entry name" value="STRESS RESPONSE PROTEIN NHAX"/>
    <property type="match status" value="1"/>
</dbReference>
<dbReference type="PRINTS" id="PR01438">
    <property type="entry name" value="UNVRSLSTRESS"/>
</dbReference>
<dbReference type="EMBL" id="BONG01000078">
    <property type="protein sequence ID" value="GIF93994.1"/>
    <property type="molecule type" value="Genomic_DNA"/>
</dbReference>
<name>A0A8J3KDJ5_9ACTN</name>
<keyword evidence="4" id="KW-1185">Reference proteome</keyword>
<dbReference type="InterPro" id="IPR006015">
    <property type="entry name" value="Universal_stress_UspA"/>
</dbReference>
<dbReference type="InterPro" id="IPR014729">
    <property type="entry name" value="Rossmann-like_a/b/a_fold"/>
</dbReference>
<dbReference type="Gene3D" id="3.40.50.620">
    <property type="entry name" value="HUPs"/>
    <property type="match status" value="2"/>
</dbReference>
<dbReference type="PANTHER" id="PTHR46268:SF6">
    <property type="entry name" value="UNIVERSAL STRESS PROTEIN UP12"/>
    <property type="match status" value="1"/>
</dbReference>
<dbReference type="AlphaFoldDB" id="A0A8J3KDJ5"/>
<evidence type="ECO:0000313" key="4">
    <source>
        <dbReference type="Proteomes" id="UP000619293"/>
    </source>
</evidence>
<feature type="domain" description="UspA" evidence="2">
    <location>
        <begin position="148"/>
        <end position="282"/>
    </location>
</feature>
<reference evidence="3 4" key="1">
    <citation type="submission" date="2021-01" db="EMBL/GenBank/DDBJ databases">
        <title>Whole genome shotgun sequence of Catellatospora chokoriensis NBRC 107358.</title>
        <authorList>
            <person name="Komaki H."/>
            <person name="Tamura T."/>
        </authorList>
    </citation>
    <scope>NUCLEOTIDE SEQUENCE [LARGE SCALE GENOMIC DNA]</scope>
    <source>
        <strain evidence="3 4">NBRC 107358</strain>
    </source>
</reference>
<dbReference type="SUPFAM" id="SSF52402">
    <property type="entry name" value="Adenine nucleotide alpha hydrolases-like"/>
    <property type="match status" value="2"/>
</dbReference>
<accession>A0A8J3KDJ5</accession>
<feature type="domain" description="UspA" evidence="2">
    <location>
        <begin position="4"/>
        <end position="140"/>
    </location>
</feature>
<protein>
    <submittedName>
        <fullName evidence="3">Universal stress protein</fullName>
    </submittedName>
</protein>
<dbReference type="InterPro" id="IPR006016">
    <property type="entry name" value="UspA"/>
</dbReference>
<dbReference type="RefSeq" id="WP_191843445.1">
    <property type="nucleotide sequence ID" value="NZ_BAAALB010000042.1"/>
</dbReference>
<comment type="caution">
    <text evidence="3">The sequence shown here is derived from an EMBL/GenBank/DDBJ whole genome shotgun (WGS) entry which is preliminary data.</text>
</comment>
<comment type="similarity">
    <text evidence="1">Belongs to the universal stress protein A family.</text>
</comment>
<evidence type="ECO:0000313" key="3">
    <source>
        <dbReference type="EMBL" id="GIF93994.1"/>
    </source>
</evidence>
<gene>
    <name evidence="3" type="ORF">Cch02nite_74380</name>
</gene>
<sequence length="283" mass="29459">MKPPVVVGVDGSAAALSAVRLATREAAQRGRSLRIIHAFEWPLAQFDISAFPQFMYQAARRHADHLLAEAAATAAVSDRAVAVTTEILTGDPAVVLLAAARDADLIVLGKRGVGGFAGLLLGSVTAQVASHTETPVLVARGEEHPVAPVVVGLDDLPEPGPVVEAAFAMAERRDANLVAVHVQEAAVVADAGPPVAGLETAQSRFQRIRTSALADGRVRHPGVSVRAETMSGRPGRILTQLSEMSQLIVVGARGCGGFTGLMLGSVSQQLLHHSACPVLVVRR</sequence>